<proteinExistence type="predicted"/>
<evidence type="ECO:0000313" key="2">
    <source>
        <dbReference type="EMBL" id="ERJ61404.1"/>
    </source>
</evidence>
<dbReference type="OrthoDB" id="710106at2"/>
<evidence type="ECO:0000256" key="1">
    <source>
        <dbReference type="SAM" id="SignalP"/>
    </source>
</evidence>
<dbReference type="STRING" id="1346330.M472_21850"/>
<dbReference type="AlphaFoldDB" id="U2J8Z3"/>
<evidence type="ECO:0000313" key="3">
    <source>
        <dbReference type="Proteomes" id="UP000016584"/>
    </source>
</evidence>
<sequence length="196" mass="20508">MKKVVLALTAVFATVLGVNAQVTSAKVKVNVVLNPFQSIELGSGKDIDQVTLEYKTVNDYKNGVSVEVPKQLKVSSVGTGYNIKADLMYSGQSGVFGKELGNGAPTVEAKDLLQVAIAKSGAGYGTPQNAGAKMTFTGFGVIGSGASSVLDQELDVKYFGKSLNADMLGKMFGTTTNQANSTAKYTIDVVYTITTN</sequence>
<organism evidence="2 3">
    <name type="scientific">Sphingobacterium paucimobilis HER1398</name>
    <dbReference type="NCBI Taxonomy" id="1346330"/>
    <lineage>
        <taxon>Bacteria</taxon>
        <taxon>Pseudomonadati</taxon>
        <taxon>Bacteroidota</taxon>
        <taxon>Sphingobacteriia</taxon>
        <taxon>Sphingobacteriales</taxon>
        <taxon>Sphingobacteriaceae</taxon>
        <taxon>Sphingobacterium</taxon>
    </lineage>
</organism>
<accession>U2J8Z3</accession>
<gene>
    <name evidence="2" type="ORF">M472_21850</name>
</gene>
<dbReference type="eggNOG" id="ENOG502ZMB2">
    <property type="taxonomic scope" value="Bacteria"/>
</dbReference>
<comment type="caution">
    <text evidence="2">The sequence shown here is derived from an EMBL/GenBank/DDBJ whole genome shotgun (WGS) entry which is preliminary data.</text>
</comment>
<dbReference type="Proteomes" id="UP000016584">
    <property type="component" value="Unassembled WGS sequence"/>
</dbReference>
<keyword evidence="3" id="KW-1185">Reference proteome</keyword>
<name>U2J8Z3_9SPHI</name>
<dbReference type="EMBL" id="ATDL01000001">
    <property type="protein sequence ID" value="ERJ61404.1"/>
    <property type="molecule type" value="Genomic_DNA"/>
</dbReference>
<protein>
    <submittedName>
        <fullName evidence="2">Uncharacterized protein</fullName>
    </submittedName>
</protein>
<feature type="chain" id="PRO_5004629883" evidence="1">
    <location>
        <begin position="21"/>
        <end position="196"/>
    </location>
</feature>
<feature type="signal peptide" evidence="1">
    <location>
        <begin position="1"/>
        <end position="20"/>
    </location>
</feature>
<reference evidence="2 3" key="1">
    <citation type="journal article" date="2013" name="Genome Announc.">
        <title>The Draft Genome Sequence of Sphingomonas paucimobilis Strain HER1398 (Proteobacteria), Host to the Giant PAU Phage, Indicates That It Is a Member of the Genus Sphingobacterium (Bacteroidetes).</title>
        <authorList>
            <person name="White R.A.III."/>
            <person name="Suttle C.A."/>
        </authorList>
    </citation>
    <scope>NUCLEOTIDE SEQUENCE [LARGE SCALE GENOMIC DNA]</scope>
    <source>
        <strain evidence="2 3">HER1398</strain>
    </source>
</reference>
<keyword evidence="1" id="KW-0732">Signal</keyword>
<dbReference type="PATRIC" id="fig|1346330.5.peg.61"/>
<dbReference type="RefSeq" id="WP_021068261.1">
    <property type="nucleotide sequence ID" value="NZ_ATDL01000001.1"/>
</dbReference>